<feature type="region of interest" description="Involved in Mg(2+) ion dislocation from EF-Tu" evidence="6">
    <location>
        <begin position="81"/>
        <end position="84"/>
    </location>
</feature>
<dbReference type="Proteomes" id="UP000254575">
    <property type="component" value="Unassembled WGS sequence"/>
</dbReference>
<dbReference type="AlphaFoldDB" id="A0A380MYJ4"/>
<comment type="subcellular location">
    <subcellularLocation>
        <location evidence="6">Cytoplasm</location>
    </subcellularLocation>
</comment>
<evidence type="ECO:0000313" key="9">
    <source>
        <dbReference type="Proteomes" id="UP000254575"/>
    </source>
</evidence>
<evidence type="ECO:0000313" key="8">
    <source>
        <dbReference type="EMBL" id="SUO97358.1"/>
    </source>
</evidence>
<dbReference type="RefSeq" id="WP_115218593.1">
    <property type="nucleotide sequence ID" value="NZ_UHIA01000004.1"/>
</dbReference>
<keyword evidence="4 6" id="KW-0251">Elongation factor</keyword>
<dbReference type="PROSITE" id="PS01126">
    <property type="entry name" value="EF_TS_1"/>
    <property type="match status" value="1"/>
</dbReference>
<dbReference type="GO" id="GO:0005737">
    <property type="term" value="C:cytoplasm"/>
    <property type="evidence" value="ECO:0007669"/>
    <property type="project" value="UniProtKB-SubCell"/>
</dbReference>
<dbReference type="FunFam" id="1.10.8.10:FF:000001">
    <property type="entry name" value="Elongation factor Ts"/>
    <property type="match status" value="1"/>
</dbReference>
<organism evidence="8 9">
    <name type="scientific">Suttonella indologenes</name>
    <dbReference type="NCBI Taxonomy" id="13276"/>
    <lineage>
        <taxon>Bacteria</taxon>
        <taxon>Pseudomonadati</taxon>
        <taxon>Pseudomonadota</taxon>
        <taxon>Gammaproteobacteria</taxon>
        <taxon>Cardiobacteriales</taxon>
        <taxon>Cardiobacteriaceae</taxon>
        <taxon>Suttonella</taxon>
    </lineage>
</organism>
<dbReference type="InterPro" id="IPR001816">
    <property type="entry name" value="Transl_elong_EFTs/EF1B"/>
</dbReference>
<dbReference type="FunFam" id="1.10.286.20:FF:000001">
    <property type="entry name" value="Elongation factor Ts"/>
    <property type="match status" value="1"/>
</dbReference>
<dbReference type="HAMAP" id="MF_00050">
    <property type="entry name" value="EF_Ts"/>
    <property type="match status" value="1"/>
</dbReference>
<evidence type="ECO:0000256" key="5">
    <source>
        <dbReference type="ARBA" id="ARBA00022917"/>
    </source>
</evidence>
<dbReference type="GO" id="GO:0003746">
    <property type="term" value="F:translation elongation factor activity"/>
    <property type="evidence" value="ECO:0007669"/>
    <property type="project" value="UniProtKB-UniRule"/>
</dbReference>
<sequence length="293" mass="31870">MSISAQLVKELRERTGAGMMECKKALVETNGDIEAAVDHMRKTGLAKADKKAGRIAAEGTLVFSASADNKEITLAEVNCETDFVAMGDEFQAFAKRVAEVAREQGLTNVEALSAAEFANGVSIDDRRRELIAKIGENMSVRRVITLKTAAGILGSYLHGKKIGVLVEIEGGDAELAKDLAMQVAAGNPIALDAQSLPQDFLDRENEIHRSKAQDSGKPANVIEKMVEGAMKKLFSEVTLLGQKFIKDQDITIEELLKRKNAKVIQYVRYELGEGIEKEESDFVAEVMAQAKGQ</sequence>
<dbReference type="SUPFAM" id="SSF54713">
    <property type="entry name" value="Elongation factor Ts (EF-Ts), dimerisation domain"/>
    <property type="match status" value="2"/>
</dbReference>
<dbReference type="CDD" id="cd14275">
    <property type="entry name" value="UBA_EF-Ts"/>
    <property type="match status" value="1"/>
</dbReference>
<feature type="domain" description="Translation elongation factor EFTs/EF1B dimerisation" evidence="7">
    <location>
        <begin position="73"/>
        <end position="273"/>
    </location>
</feature>
<dbReference type="InterPro" id="IPR014039">
    <property type="entry name" value="Transl_elong_EFTs/EF1B_dimer"/>
</dbReference>
<accession>A0A380MYJ4</accession>
<dbReference type="PANTHER" id="PTHR11741:SF0">
    <property type="entry name" value="ELONGATION FACTOR TS, MITOCHONDRIAL"/>
    <property type="match status" value="1"/>
</dbReference>
<dbReference type="Gene3D" id="1.10.286.20">
    <property type="match status" value="1"/>
</dbReference>
<keyword evidence="9" id="KW-1185">Reference proteome</keyword>
<gene>
    <name evidence="6 8" type="primary">tsf</name>
    <name evidence="8" type="ORF">NCTC10717_01408</name>
</gene>
<keyword evidence="3 6" id="KW-0963">Cytoplasm</keyword>
<evidence type="ECO:0000256" key="6">
    <source>
        <dbReference type="HAMAP-Rule" id="MF_00050"/>
    </source>
</evidence>
<evidence type="ECO:0000256" key="4">
    <source>
        <dbReference type="ARBA" id="ARBA00022768"/>
    </source>
</evidence>
<dbReference type="InterPro" id="IPR018101">
    <property type="entry name" value="Transl_elong_Ts_CS"/>
</dbReference>
<proteinExistence type="inferred from homology"/>
<reference evidence="8 9" key="1">
    <citation type="submission" date="2018-06" db="EMBL/GenBank/DDBJ databases">
        <authorList>
            <consortium name="Pathogen Informatics"/>
            <person name="Doyle S."/>
        </authorList>
    </citation>
    <scope>NUCLEOTIDE SEQUENCE [LARGE SCALE GENOMIC DNA]</scope>
    <source>
        <strain evidence="8 9">NCTC10717</strain>
    </source>
</reference>
<dbReference type="Pfam" id="PF00889">
    <property type="entry name" value="EF_TS"/>
    <property type="match status" value="1"/>
</dbReference>
<dbReference type="OrthoDB" id="9808348at2"/>
<protein>
    <recommendedName>
        <fullName evidence="2 6">Elongation factor Ts</fullName>
        <shortName evidence="6">EF-Ts</shortName>
    </recommendedName>
</protein>
<name>A0A380MYJ4_9GAMM</name>
<dbReference type="Gene3D" id="3.30.479.20">
    <property type="entry name" value="Elongation factor Ts, dimerisation domain"/>
    <property type="match status" value="2"/>
</dbReference>
<evidence type="ECO:0000259" key="7">
    <source>
        <dbReference type="Pfam" id="PF00889"/>
    </source>
</evidence>
<comment type="function">
    <text evidence="6">Associates with the EF-Tu.GDP complex and induces the exchange of GDP to GTP. It remains bound to the aminoacyl-tRNA.EF-Tu.GTP complex up to the GTP hydrolysis stage on the ribosome.</text>
</comment>
<evidence type="ECO:0000256" key="1">
    <source>
        <dbReference type="ARBA" id="ARBA00005532"/>
    </source>
</evidence>
<evidence type="ECO:0000256" key="3">
    <source>
        <dbReference type="ARBA" id="ARBA00022490"/>
    </source>
</evidence>
<dbReference type="NCBIfam" id="TIGR00116">
    <property type="entry name" value="tsf"/>
    <property type="match status" value="1"/>
</dbReference>
<evidence type="ECO:0000256" key="2">
    <source>
        <dbReference type="ARBA" id="ARBA00016956"/>
    </source>
</evidence>
<keyword evidence="5 6" id="KW-0648">Protein biosynthesis</keyword>
<dbReference type="SUPFAM" id="SSF46934">
    <property type="entry name" value="UBA-like"/>
    <property type="match status" value="1"/>
</dbReference>
<comment type="similarity">
    <text evidence="1 6">Belongs to the EF-Ts family.</text>
</comment>
<dbReference type="PANTHER" id="PTHR11741">
    <property type="entry name" value="ELONGATION FACTOR TS"/>
    <property type="match status" value="1"/>
</dbReference>
<dbReference type="InterPro" id="IPR009060">
    <property type="entry name" value="UBA-like_sf"/>
</dbReference>
<dbReference type="EMBL" id="UHIA01000004">
    <property type="protein sequence ID" value="SUO97358.1"/>
    <property type="molecule type" value="Genomic_DNA"/>
</dbReference>
<dbReference type="InterPro" id="IPR036402">
    <property type="entry name" value="EF-Ts_dimer_sf"/>
</dbReference>
<dbReference type="Gene3D" id="1.10.8.10">
    <property type="entry name" value="DNA helicase RuvA subunit, C-terminal domain"/>
    <property type="match status" value="1"/>
</dbReference>